<dbReference type="Proteomes" id="UP000007322">
    <property type="component" value="Chromosome 2"/>
</dbReference>
<reference evidence="1 2" key="1">
    <citation type="journal article" date="2011" name="Nat. Biotechnol.">
        <title>Comparative genomic analysis of the thermophilic biomass-degrading fungi Myceliophthora thermophila and Thielavia terrestris.</title>
        <authorList>
            <person name="Berka R.M."/>
            <person name="Grigoriev I.V."/>
            <person name="Otillar R."/>
            <person name="Salamov A."/>
            <person name="Grimwood J."/>
            <person name="Reid I."/>
            <person name="Ishmael N."/>
            <person name="John T."/>
            <person name="Darmond C."/>
            <person name="Moisan M.-C."/>
            <person name="Henrissat B."/>
            <person name="Coutinho P.M."/>
            <person name="Lombard V."/>
            <person name="Natvig D.O."/>
            <person name="Lindquist E."/>
            <person name="Schmutz J."/>
            <person name="Lucas S."/>
            <person name="Harris P."/>
            <person name="Powlowski J."/>
            <person name="Bellemare A."/>
            <person name="Taylor D."/>
            <person name="Butler G."/>
            <person name="de Vries R.P."/>
            <person name="Allijn I.E."/>
            <person name="van den Brink J."/>
            <person name="Ushinsky S."/>
            <person name="Storms R."/>
            <person name="Powell A.J."/>
            <person name="Paulsen I.T."/>
            <person name="Elbourne L.D.H."/>
            <person name="Baker S.E."/>
            <person name="Magnuson J."/>
            <person name="LaBoissiere S."/>
            <person name="Clutterbuck A.J."/>
            <person name="Martinez D."/>
            <person name="Wogulis M."/>
            <person name="de Leon A.L."/>
            <person name="Rey M.W."/>
            <person name="Tsang A."/>
        </authorList>
    </citation>
    <scope>NUCLEOTIDE SEQUENCE [LARGE SCALE GENOMIC DNA]</scope>
    <source>
        <strain evidence="2">ATCC 42464 / BCRC 31852 / DSM 1799</strain>
    </source>
</reference>
<dbReference type="eggNOG" id="ENOG502QRU5">
    <property type="taxonomic scope" value="Eukaryota"/>
</dbReference>
<dbReference type="AlphaFoldDB" id="G2Q9S4"/>
<dbReference type="InterPro" id="IPR021838">
    <property type="entry name" value="DUF3431"/>
</dbReference>
<keyword evidence="2" id="KW-1185">Reference proteome</keyword>
<dbReference type="OMA" id="NIRCAWT"/>
<dbReference type="VEuPathDB" id="FungiDB:MYCTH_2301598"/>
<dbReference type="EMBL" id="CP003003">
    <property type="protein sequence ID" value="AEO56533.1"/>
    <property type="molecule type" value="Genomic_DNA"/>
</dbReference>
<sequence>MHASRFAWHNDDPDYDALPTLRNLNLSYVRSSGYANLRCIWILGCPVEIAPHADAAPAGPGGGDSDGGRKLTTKEIFKQAFEELMPGVQVPEKVGVSCCSQFAVSREAVRARPREDYVRWRDWLLQTPLADDLSGRVFEYMWHIIFGKDAVFCPSAAECYCNLYGLCNLKCQESTCEGRYVLPEFATLPDGWPRVGWSGEERNFTGSD</sequence>
<gene>
    <name evidence="1" type="ORF">MYCTH_2301598</name>
</gene>
<dbReference type="Pfam" id="PF11913">
    <property type="entry name" value="DUF3431"/>
    <property type="match status" value="1"/>
</dbReference>
<name>G2Q9S4_THET4</name>
<dbReference type="PANTHER" id="PTHR37490:SF3">
    <property type="entry name" value="DUF3431 DOMAIN CONTAINING PROTEIN"/>
    <property type="match status" value="1"/>
</dbReference>
<accession>G2Q9S4</accession>
<dbReference type="OrthoDB" id="426718at2759"/>
<organism evidence="1 2">
    <name type="scientific">Thermothelomyces thermophilus (strain ATCC 42464 / BCRC 31852 / DSM 1799)</name>
    <name type="common">Sporotrichum thermophile</name>
    <dbReference type="NCBI Taxonomy" id="573729"/>
    <lineage>
        <taxon>Eukaryota</taxon>
        <taxon>Fungi</taxon>
        <taxon>Dikarya</taxon>
        <taxon>Ascomycota</taxon>
        <taxon>Pezizomycotina</taxon>
        <taxon>Sordariomycetes</taxon>
        <taxon>Sordariomycetidae</taxon>
        <taxon>Sordariales</taxon>
        <taxon>Chaetomiaceae</taxon>
        <taxon>Thermothelomyces</taxon>
    </lineage>
</organism>
<evidence type="ECO:0000313" key="1">
    <source>
        <dbReference type="EMBL" id="AEO56533.1"/>
    </source>
</evidence>
<dbReference type="RefSeq" id="XP_003661778.1">
    <property type="nucleotide sequence ID" value="XM_003661730.1"/>
</dbReference>
<protein>
    <submittedName>
        <fullName evidence="1">Uncharacterized protein</fullName>
    </submittedName>
</protein>
<dbReference type="KEGG" id="mtm:MYCTH_2301598"/>
<dbReference type="InParanoid" id="G2Q9S4"/>
<evidence type="ECO:0000313" key="2">
    <source>
        <dbReference type="Proteomes" id="UP000007322"/>
    </source>
</evidence>
<dbReference type="GeneID" id="11510583"/>
<proteinExistence type="predicted"/>
<dbReference type="PANTHER" id="PTHR37490">
    <property type="entry name" value="EXPRESSED PROTEIN"/>
    <property type="match status" value="1"/>
</dbReference>
<dbReference type="HOGENOM" id="CLU_031559_3_1_1"/>